<keyword evidence="4 7" id="KW-0460">Magnesium</keyword>
<dbReference type="EMBL" id="PPTA01000019">
    <property type="protein sequence ID" value="TFA98598.1"/>
    <property type="molecule type" value="Genomic_DNA"/>
</dbReference>
<keyword evidence="3 7" id="KW-0479">Metal-binding</keyword>
<evidence type="ECO:0000256" key="5">
    <source>
        <dbReference type="ARBA" id="ARBA00022918"/>
    </source>
</evidence>
<feature type="region of interest" description="Disordered" evidence="8">
    <location>
        <begin position="1"/>
        <end position="24"/>
    </location>
</feature>
<dbReference type="EC" id="2.7.7.49" evidence="7"/>
<comment type="caution">
    <text evidence="10">The sequence shown here is derived from an EMBL/GenBank/DDBJ whole genome shotgun (WGS) entry which is preliminary data.</text>
</comment>
<feature type="region of interest" description="Disordered" evidence="8">
    <location>
        <begin position="418"/>
        <end position="456"/>
    </location>
</feature>
<dbReference type="GeneID" id="300581258"/>
<comment type="function">
    <text evidence="7">Telomerase is a ribonucleoprotein enzyme essential for the replication of chromosome termini in most eukaryotes. It elongates telomeres. It is a reverse transcriptase that adds simple sequence repeats to chromosome ends by copying a template sequence within the RNA component of the enzyme.</text>
</comment>
<keyword evidence="7" id="KW-0158">Chromosome</keyword>
<feature type="compositionally biased region" description="Polar residues" evidence="8">
    <location>
        <begin position="13"/>
        <end position="24"/>
    </location>
</feature>
<dbReference type="PANTHER" id="PTHR12066">
    <property type="entry name" value="TELOMERASE REVERSE TRANSCRIPTASE"/>
    <property type="match status" value="1"/>
</dbReference>
<evidence type="ECO:0000256" key="8">
    <source>
        <dbReference type="SAM" id="MobiDB-lite"/>
    </source>
</evidence>
<evidence type="ECO:0000256" key="3">
    <source>
        <dbReference type="ARBA" id="ARBA00022723"/>
    </source>
</evidence>
<keyword evidence="1 7" id="KW-0808">Transferase</keyword>
<evidence type="ECO:0000313" key="10">
    <source>
        <dbReference type="EMBL" id="TFA98598.1"/>
    </source>
</evidence>
<dbReference type="Gene3D" id="1.10.132.70">
    <property type="match status" value="1"/>
</dbReference>
<comment type="similarity">
    <text evidence="7">Belongs to the reverse transcriptase family. Telomerase subfamily.</text>
</comment>
<evidence type="ECO:0000256" key="4">
    <source>
        <dbReference type="ARBA" id="ARBA00022842"/>
    </source>
</evidence>
<dbReference type="InterPro" id="IPR021891">
    <property type="entry name" value="Telomerase_RBD"/>
</dbReference>
<keyword evidence="2 7" id="KW-0548">Nucleotidyltransferase</keyword>
<evidence type="ECO:0000256" key="1">
    <source>
        <dbReference type="ARBA" id="ARBA00022679"/>
    </source>
</evidence>
<dbReference type="PANTHER" id="PTHR12066:SF0">
    <property type="entry name" value="TELOMERASE REVERSE TRANSCRIPTASE"/>
    <property type="match status" value="1"/>
</dbReference>
<evidence type="ECO:0000256" key="2">
    <source>
        <dbReference type="ARBA" id="ARBA00022695"/>
    </source>
</evidence>
<evidence type="ECO:0000259" key="9">
    <source>
        <dbReference type="Pfam" id="PF12009"/>
    </source>
</evidence>
<keyword evidence="7" id="KW-0539">Nucleus</keyword>
<keyword evidence="7" id="KW-0779">Telomere</keyword>
<sequence>MPRGKKRKRGANDASSNQSLASSKHYTPVKKDILQQHYPLVCTLREYVLSELPDTSRIRRKKIAALGSGTDSSDIETQLSHILDTALVGTGPSTPKSDPGSSTWEQWVSFSQRGDESYVTISKGIASSFGKQSEIVDFVIWLLFSREKAGSWPKDVLCDGFRRNARDDQPTRSTIPGIYSYYPNFHEKALREAPWPHLLALLGQAGEKVMIDLLSKCSVFLKVDAGLDNYIQITGVPLSELDIKTPGDVPKSQVRKPSEITLVRSRIFYAKPTTNAKGSVHAGFKHIHALNRYLYIREATNAGADPTEILQKNETNTIKLMMHIFPRQFGLHNVFTSAVDRSQTAQKFQDYTLREDEIKKKMVLGKKSTETGLPKLPKRLRGSTKELVRRLQVLHARCSYFELLKHYCPTFLDGPDGSRKKNGGQETPTLSAPIPSRAPQADSQAKRRSGRHPADNSALPEYNSLVELACPVACVSAFCQAALSKIIPDSFWGGEKNCHNKAVFLRKVDHFIKLRRFEMITLHEIVQDFKVRSSLQRGERG</sequence>
<dbReference type="InterPro" id="IPR003545">
    <property type="entry name" value="Telomerase_RT"/>
</dbReference>
<comment type="catalytic activity">
    <reaction evidence="6 7">
        <text>DNA(n) + a 2'-deoxyribonucleoside 5'-triphosphate = DNA(n+1) + diphosphate</text>
        <dbReference type="Rhea" id="RHEA:22508"/>
        <dbReference type="Rhea" id="RHEA-COMP:17339"/>
        <dbReference type="Rhea" id="RHEA-COMP:17340"/>
        <dbReference type="ChEBI" id="CHEBI:33019"/>
        <dbReference type="ChEBI" id="CHEBI:61560"/>
        <dbReference type="ChEBI" id="CHEBI:173112"/>
        <dbReference type="EC" id="2.7.7.49"/>
    </reaction>
</comment>
<dbReference type="Proteomes" id="UP001642720">
    <property type="component" value="Unassembled WGS sequence"/>
</dbReference>
<protein>
    <recommendedName>
        <fullName evidence="7">Telomerase reverse transcriptase</fullName>
        <ecNumber evidence="7">2.7.7.49</ecNumber>
    </recommendedName>
    <alternativeName>
        <fullName evidence="7">Telomerase catalytic subunit</fullName>
    </alternativeName>
</protein>
<reference evidence="10 11" key="1">
    <citation type="submission" date="2018-01" db="EMBL/GenBank/DDBJ databases">
        <title>Genome characterization of the sugarcane-associated fungus Trichoderma ghanense CCMA-1212 and their application in lignocelulose bioconversion.</title>
        <authorList>
            <person name="Steindorff A.S."/>
            <person name="Mendes T.D."/>
            <person name="Vilela E.S.D."/>
            <person name="Rodrigues D.S."/>
            <person name="Formighieri E.F."/>
            <person name="Melo I.S."/>
            <person name="Favaro L.C.L."/>
        </authorList>
    </citation>
    <scope>NUCLEOTIDE SEQUENCE [LARGE SCALE GENOMIC DNA]</scope>
    <source>
        <strain evidence="10 11">CCMA-1212</strain>
    </source>
</reference>
<comment type="subcellular location">
    <subcellularLocation>
        <location evidence="7">Nucleus</location>
    </subcellularLocation>
    <subcellularLocation>
        <location evidence="7">Chromosome</location>
        <location evidence="7">Telomere</location>
    </subcellularLocation>
</comment>
<accession>A0ABY2GRN8</accession>
<keyword evidence="11" id="KW-1185">Reference proteome</keyword>
<organism evidence="10 11">
    <name type="scientific">Trichoderma ghanense</name>
    <dbReference type="NCBI Taxonomy" id="65468"/>
    <lineage>
        <taxon>Eukaryota</taxon>
        <taxon>Fungi</taxon>
        <taxon>Dikarya</taxon>
        <taxon>Ascomycota</taxon>
        <taxon>Pezizomycotina</taxon>
        <taxon>Sordariomycetes</taxon>
        <taxon>Hypocreomycetidae</taxon>
        <taxon>Hypocreales</taxon>
        <taxon>Hypocreaceae</taxon>
        <taxon>Trichoderma</taxon>
    </lineage>
</organism>
<proteinExistence type="inferred from homology"/>
<evidence type="ECO:0000256" key="7">
    <source>
        <dbReference type="RuleBase" id="RU365061"/>
    </source>
</evidence>
<name>A0ABY2GRN8_9HYPO</name>
<gene>
    <name evidence="10" type="ORF">CCMA1212_009736</name>
</gene>
<feature type="domain" description="Telomerase ribonucleoprotein complex - RNA-binding" evidence="9">
    <location>
        <begin position="475"/>
        <end position="532"/>
    </location>
</feature>
<evidence type="ECO:0000313" key="11">
    <source>
        <dbReference type="Proteomes" id="UP001642720"/>
    </source>
</evidence>
<keyword evidence="5 7" id="KW-0695">RNA-directed DNA polymerase</keyword>
<evidence type="ECO:0000256" key="6">
    <source>
        <dbReference type="ARBA" id="ARBA00048173"/>
    </source>
</evidence>
<dbReference type="Pfam" id="PF12009">
    <property type="entry name" value="Telomerase_RBD"/>
    <property type="match status" value="1"/>
</dbReference>
<dbReference type="RefSeq" id="XP_073554800.1">
    <property type="nucleotide sequence ID" value="XM_073706808.1"/>
</dbReference>